<reference evidence="2" key="1">
    <citation type="submission" date="2023-10" db="EMBL/GenBank/DDBJ databases">
        <authorList>
            <person name="Chen Y."/>
            <person name="Shah S."/>
            <person name="Dougan E. K."/>
            <person name="Thang M."/>
            <person name="Chan C."/>
        </authorList>
    </citation>
    <scope>NUCLEOTIDE SEQUENCE [LARGE SCALE GENOMIC DNA]</scope>
</reference>
<sequence>MLSKCDSRSFAQFKPTGCCQGPSSAILRRRGRELTPGRSEKPQRQHTFWSERDIGAQAAQRLRRLAAVFGEGLSRRTPQGMRLRAFQELAMYFCPFRGSVAEVWFGKTVDPVRWDEAETFTVNAEVDFSLVPLGAPAAPGALTLRPRLAGEAVSASAGARFQKPAIWEQWGGSVQRGDAKSLVLFRLDPVHYHNVPDDDQPHKTKRIWVKAGTQIIDRVWGELRKHLGTRKPVNTKMLTNKLRSFQWLHWHRGEDLWLATGEMLEEAFLRQFSAANNGLPSVDVGMSNLGNRVGITDVMMGRTARGRANQAQAAWKRGQAQPSGEVHAQRRSAAASTLSMSSNVKLPDFIKAAPSGRYKSVTLGKTVEAIVEMIDNQRYEVELSFVESMGMRKLVPFAAIAGENNPIPGKWQPPLFAAAAPPEAAVAAGPAEATARERSRSPRK</sequence>
<feature type="compositionally biased region" description="Basic and acidic residues" evidence="1">
    <location>
        <begin position="434"/>
        <end position="444"/>
    </location>
</feature>
<name>A0ABN9W6M3_9DINO</name>
<evidence type="ECO:0000256" key="1">
    <source>
        <dbReference type="SAM" id="MobiDB-lite"/>
    </source>
</evidence>
<evidence type="ECO:0000313" key="3">
    <source>
        <dbReference type="Proteomes" id="UP001189429"/>
    </source>
</evidence>
<organism evidence="2 3">
    <name type="scientific">Prorocentrum cordatum</name>
    <dbReference type="NCBI Taxonomy" id="2364126"/>
    <lineage>
        <taxon>Eukaryota</taxon>
        <taxon>Sar</taxon>
        <taxon>Alveolata</taxon>
        <taxon>Dinophyceae</taxon>
        <taxon>Prorocentrales</taxon>
        <taxon>Prorocentraceae</taxon>
        <taxon>Prorocentrum</taxon>
    </lineage>
</organism>
<dbReference type="Proteomes" id="UP001189429">
    <property type="component" value="Unassembled WGS sequence"/>
</dbReference>
<keyword evidence="3" id="KW-1185">Reference proteome</keyword>
<accession>A0ABN9W6M3</accession>
<proteinExistence type="predicted"/>
<evidence type="ECO:0000313" key="2">
    <source>
        <dbReference type="EMBL" id="CAK0880360.1"/>
    </source>
</evidence>
<feature type="region of interest" description="Disordered" evidence="1">
    <location>
        <begin position="422"/>
        <end position="444"/>
    </location>
</feature>
<protein>
    <submittedName>
        <fullName evidence="2">Uncharacterized protein</fullName>
    </submittedName>
</protein>
<dbReference type="EMBL" id="CAUYUJ010018060">
    <property type="protein sequence ID" value="CAK0880360.1"/>
    <property type="molecule type" value="Genomic_DNA"/>
</dbReference>
<comment type="caution">
    <text evidence="2">The sequence shown here is derived from an EMBL/GenBank/DDBJ whole genome shotgun (WGS) entry which is preliminary data.</text>
</comment>
<gene>
    <name evidence="2" type="ORF">PCOR1329_LOCUS63518</name>
</gene>
<feature type="compositionally biased region" description="Low complexity" evidence="1">
    <location>
        <begin position="422"/>
        <end position="433"/>
    </location>
</feature>